<dbReference type="AlphaFoldDB" id="A0A5E7A7F9"/>
<accession>A0A5E7A7F9</accession>
<gene>
    <name evidence="1" type="ORF">PS718_00527</name>
</gene>
<organism evidence="1 2">
    <name type="scientific">Pseudomonas fluorescens</name>
    <dbReference type="NCBI Taxonomy" id="294"/>
    <lineage>
        <taxon>Bacteria</taxon>
        <taxon>Pseudomonadati</taxon>
        <taxon>Pseudomonadota</taxon>
        <taxon>Gammaproteobacteria</taxon>
        <taxon>Pseudomonadales</taxon>
        <taxon>Pseudomonadaceae</taxon>
        <taxon>Pseudomonas</taxon>
    </lineage>
</organism>
<name>A0A5E7A7F9_PSEFL</name>
<evidence type="ECO:0008006" key="3">
    <source>
        <dbReference type="Google" id="ProtNLM"/>
    </source>
</evidence>
<sequence>MLIEAHVYQRLLREIDELPRNIINTWQANKAVRLHCEFDKYADMNMHLEIKNPDGSILDDINYNNLKKGDLNKLYNSLGSYLHLPMPEKVESYVIEKEAISGMLSKLEKIISGNLIVYKVKYESIECSGCGKGIIFTQYYLETHNSIICQNDNCKLEYAIHVKGESTQLSLDYRGFSCHVCHNEIPLPYSKIADGFSFQCSSCSTDFKFELQIRTETPHPE</sequence>
<protein>
    <recommendedName>
        <fullName evidence="3">Thaumarchaeal output domain-containing protein</fullName>
    </recommendedName>
</protein>
<dbReference type="EMBL" id="CABVHX010000002">
    <property type="protein sequence ID" value="VVN72754.1"/>
    <property type="molecule type" value="Genomic_DNA"/>
</dbReference>
<evidence type="ECO:0000313" key="2">
    <source>
        <dbReference type="Proteomes" id="UP000325375"/>
    </source>
</evidence>
<evidence type="ECO:0000313" key="1">
    <source>
        <dbReference type="EMBL" id="VVN72754.1"/>
    </source>
</evidence>
<reference evidence="1 2" key="1">
    <citation type="submission" date="2019-09" db="EMBL/GenBank/DDBJ databases">
        <authorList>
            <person name="Chandra G."/>
            <person name="Truman W A."/>
        </authorList>
    </citation>
    <scope>NUCLEOTIDE SEQUENCE [LARGE SCALE GENOMIC DNA]</scope>
    <source>
        <strain evidence="1">PS718</strain>
    </source>
</reference>
<proteinExistence type="predicted"/>
<dbReference type="Proteomes" id="UP000325375">
    <property type="component" value="Unassembled WGS sequence"/>
</dbReference>